<feature type="domain" description="Carboxylesterase type B" evidence="5">
    <location>
        <begin position="78"/>
        <end position="560"/>
    </location>
</feature>
<dbReference type="InterPro" id="IPR019819">
    <property type="entry name" value="Carboxylesterase_B_CS"/>
</dbReference>
<evidence type="ECO:0000256" key="1">
    <source>
        <dbReference type="ARBA" id="ARBA00005964"/>
    </source>
</evidence>
<proteinExistence type="inferred from homology"/>
<dbReference type="InterPro" id="IPR029058">
    <property type="entry name" value="AB_hydrolase_fold"/>
</dbReference>
<keyword evidence="4" id="KW-0472">Membrane</keyword>
<evidence type="ECO:0000256" key="4">
    <source>
        <dbReference type="SAM" id="Phobius"/>
    </source>
</evidence>
<dbReference type="Pfam" id="PF00135">
    <property type="entry name" value="COesterase"/>
    <property type="match status" value="1"/>
</dbReference>
<dbReference type="AlphaFoldDB" id="A0A9P6H4V8"/>
<feature type="transmembrane region" description="Helical" evidence="4">
    <location>
        <begin position="29"/>
        <end position="49"/>
    </location>
</feature>
<evidence type="ECO:0000256" key="3">
    <source>
        <dbReference type="RuleBase" id="RU361235"/>
    </source>
</evidence>
<dbReference type="EMBL" id="WIUZ02000019">
    <property type="protein sequence ID" value="KAF9779512.1"/>
    <property type="molecule type" value="Genomic_DNA"/>
</dbReference>
<dbReference type="PANTHER" id="PTHR11559">
    <property type="entry name" value="CARBOXYLESTERASE"/>
    <property type="match status" value="1"/>
</dbReference>
<dbReference type="InterPro" id="IPR002018">
    <property type="entry name" value="CarbesteraseB"/>
</dbReference>
<sequence>MDSVWDDYPDADPMNFELGSKRSLWRKSYSALLTFLGILVITTIFYFYAPRLGISNSRPVDIITPHPEIQVDAATFIGTSSGGVDGFFGIPFAKPPTGDLRFRHPEPYGLYSGTIDATKSGPSCTQLRPKVVIPEGLSIPATSYAGGIHAVDDDSEDCLTLDVIKPAFVDPDVRLPVAVWFFGGGFQFGGTIKNNGIPVVSRSLELGEPIIFVVMNYRLNAFGFLASQEVKDAGIGNLGLHDQREALRWVQRHIGSFGGDPTKVTIWGQSAGAMSVSLQLVANEGDPEGLFRGAIMQSGAPLPIGDVTLGQKHYDDLVLRTSCLHTDDTLDCLRRTPYETLRTAIEASMGIFDYTSMALSWIPRPDGAFIASSPVDMIQDGRVARVPVINGVVNDEATLFTLSLGGIKTESELVRYLRHFHLPNATEEEMVRLLELYPYDPTQGSPYGTGEANQVTAQWKRLSSIQGDLVFQAPRRMLLRNLSPRQNTWSYLSRQLDGFPDLGTAHSSDLADIFGGGVMADYFIRFINTLDPNGSSSPRAQVEWPTYDTENLRLLTFLPDYNEPSVIVTDDNFRKEQIELFVEMAKRYRM</sequence>
<dbReference type="InterPro" id="IPR050309">
    <property type="entry name" value="Type-B_Carboxylest/Lipase"/>
</dbReference>
<dbReference type="EC" id="3.1.1.-" evidence="3"/>
<dbReference type="SUPFAM" id="SSF53474">
    <property type="entry name" value="alpha/beta-Hydrolases"/>
    <property type="match status" value="1"/>
</dbReference>
<dbReference type="PROSITE" id="PS00122">
    <property type="entry name" value="CARBOXYLESTERASE_B_1"/>
    <property type="match status" value="1"/>
</dbReference>
<evidence type="ECO:0000259" key="5">
    <source>
        <dbReference type="Pfam" id="PF00135"/>
    </source>
</evidence>
<protein>
    <recommendedName>
        <fullName evidence="3">Carboxylic ester hydrolase</fullName>
        <ecNumber evidence="3">3.1.1.-</ecNumber>
    </recommendedName>
</protein>
<organism evidence="6 7">
    <name type="scientific">Thelephora terrestris</name>
    <dbReference type="NCBI Taxonomy" id="56493"/>
    <lineage>
        <taxon>Eukaryota</taxon>
        <taxon>Fungi</taxon>
        <taxon>Dikarya</taxon>
        <taxon>Basidiomycota</taxon>
        <taxon>Agaricomycotina</taxon>
        <taxon>Agaricomycetes</taxon>
        <taxon>Thelephorales</taxon>
        <taxon>Thelephoraceae</taxon>
        <taxon>Thelephora</taxon>
    </lineage>
</organism>
<dbReference type="PROSITE" id="PS00941">
    <property type="entry name" value="CARBOXYLESTERASE_B_2"/>
    <property type="match status" value="1"/>
</dbReference>
<evidence type="ECO:0000313" key="6">
    <source>
        <dbReference type="EMBL" id="KAF9779512.1"/>
    </source>
</evidence>
<reference evidence="6" key="1">
    <citation type="journal article" date="2020" name="Nat. Commun.">
        <title>Large-scale genome sequencing of mycorrhizal fungi provides insights into the early evolution of symbiotic traits.</title>
        <authorList>
            <person name="Miyauchi S."/>
            <person name="Kiss E."/>
            <person name="Kuo A."/>
            <person name="Drula E."/>
            <person name="Kohler A."/>
            <person name="Sanchez-Garcia M."/>
            <person name="Morin E."/>
            <person name="Andreopoulos B."/>
            <person name="Barry K.W."/>
            <person name="Bonito G."/>
            <person name="Buee M."/>
            <person name="Carver A."/>
            <person name="Chen C."/>
            <person name="Cichocki N."/>
            <person name="Clum A."/>
            <person name="Culley D."/>
            <person name="Crous P.W."/>
            <person name="Fauchery L."/>
            <person name="Girlanda M."/>
            <person name="Hayes R.D."/>
            <person name="Keri Z."/>
            <person name="LaButti K."/>
            <person name="Lipzen A."/>
            <person name="Lombard V."/>
            <person name="Magnuson J."/>
            <person name="Maillard F."/>
            <person name="Murat C."/>
            <person name="Nolan M."/>
            <person name="Ohm R.A."/>
            <person name="Pangilinan J."/>
            <person name="Pereira M.F."/>
            <person name="Perotto S."/>
            <person name="Peter M."/>
            <person name="Pfister S."/>
            <person name="Riley R."/>
            <person name="Sitrit Y."/>
            <person name="Stielow J.B."/>
            <person name="Szollosi G."/>
            <person name="Zifcakova L."/>
            <person name="Stursova M."/>
            <person name="Spatafora J.W."/>
            <person name="Tedersoo L."/>
            <person name="Vaario L.M."/>
            <person name="Yamada A."/>
            <person name="Yan M."/>
            <person name="Wang P."/>
            <person name="Xu J."/>
            <person name="Bruns T."/>
            <person name="Baldrian P."/>
            <person name="Vilgalys R."/>
            <person name="Dunand C."/>
            <person name="Henrissat B."/>
            <person name="Grigoriev I.V."/>
            <person name="Hibbett D."/>
            <person name="Nagy L.G."/>
            <person name="Martin F.M."/>
        </authorList>
    </citation>
    <scope>NUCLEOTIDE SEQUENCE</scope>
    <source>
        <strain evidence="6">UH-Tt-Lm1</strain>
    </source>
</reference>
<keyword evidence="4" id="KW-0812">Transmembrane</keyword>
<evidence type="ECO:0000256" key="2">
    <source>
        <dbReference type="ARBA" id="ARBA00022801"/>
    </source>
</evidence>
<evidence type="ECO:0000313" key="7">
    <source>
        <dbReference type="Proteomes" id="UP000736335"/>
    </source>
</evidence>
<dbReference type="GO" id="GO:0016787">
    <property type="term" value="F:hydrolase activity"/>
    <property type="evidence" value="ECO:0007669"/>
    <property type="project" value="UniProtKB-KW"/>
</dbReference>
<dbReference type="Proteomes" id="UP000736335">
    <property type="component" value="Unassembled WGS sequence"/>
</dbReference>
<name>A0A9P6H4V8_9AGAM</name>
<gene>
    <name evidence="6" type="ORF">BJ322DRAFT_1167636</name>
</gene>
<keyword evidence="2 3" id="KW-0378">Hydrolase</keyword>
<keyword evidence="7" id="KW-1185">Reference proteome</keyword>
<accession>A0A9P6H4V8</accession>
<dbReference type="OrthoDB" id="408631at2759"/>
<dbReference type="Gene3D" id="3.40.50.1820">
    <property type="entry name" value="alpha/beta hydrolase"/>
    <property type="match status" value="1"/>
</dbReference>
<comment type="caution">
    <text evidence="6">The sequence shown here is derived from an EMBL/GenBank/DDBJ whole genome shotgun (WGS) entry which is preliminary data.</text>
</comment>
<comment type="similarity">
    <text evidence="1 3">Belongs to the type-B carboxylesterase/lipase family.</text>
</comment>
<reference evidence="6" key="2">
    <citation type="submission" date="2020-11" db="EMBL/GenBank/DDBJ databases">
        <authorList>
            <consortium name="DOE Joint Genome Institute"/>
            <person name="Kuo A."/>
            <person name="Miyauchi S."/>
            <person name="Kiss E."/>
            <person name="Drula E."/>
            <person name="Kohler A."/>
            <person name="Sanchez-Garcia M."/>
            <person name="Andreopoulos B."/>
            <person name="Barry K.W."/>
            <person name="Bonito G."/>
            <person name="Buee M."/>
            <person name="Carver A."/>
            <person name="Chen C."/>
            <person name="Cichocki N."/>
            <person name="Clum A."/>
            <person name="Culley D."/>
            <person name="Crous P.W."/>
            <person name="Fauchery L."/>
            <person name="Girlanda M."/>
            <person name="Hayes R."/>
            <person name="Keri Z."/>
            <person name="Labutti K."/>
            <person name="Lipzen A."/>
            <person name="Lombard V."/>
            <person name="Magnuson J."/>
            <person name="Maillard F."/>
            <person name="Morin E."/>
            <person name="Murat C."/>
            <person name="Nolan M."/>
            <person name="Ohm R."/>
            <person name="Pangilinan J."/>
            <person name="Pereira M."/>
            <person name="Perotto S."/>
            <person name="Peter M."/>
            <person name="Riley R."/>
            <person name="Sitrit Y."/>
            <person name="Stielow B."/>
            <person name="Szollosi G."/>
            <person name="Zifcakova L."/>
            <person name="Stursova M."/>
            <person name="Spatafora J.W."/>
            <person name="Tedersoo L."/>
            <person name="Vaario L.-M."/>
            <person name="Yamada A."/>
            <person name="Yan M."/>
            <person name="Wang P."/>
            <person name="Xu J."/>
            <person name="Bruns T."/>
            <person name="Baldrian P."/>
            <person name="Vilgalys R."/>
            <person name="Henrissat B."/>
            <person name="Grigoriev I.V."/>
            <person name="Hibbett D."/>
            <person name="Nagy L.G."/>
            <person name="Martin F.M."/>
        </authorList>
    </citation>
    <scope>NUCLEOTIDE SEQUENCE</scope>
    <source>
        <strain evidence="6">UH-Tt-Lm1</strain>
    </source>
</reference>
<dbReference type="InterPro" id="IPR019826">
    <property type="entry name" value="Carboxylesterase_B_AS"/>
</dbReference>
<keyword evidence="4" id="KW-1133">Transmembrane helix</keyword>